<dbReference type="Proteomes" id="UP000530514">
    <property type="component" value="Unassembled WGS sequence"/>
</dbReference>
<dbReference type="OrthoDB" id="9881761at2"/>
<feature type="signal peptide" evidence="1">
    <location>
        <begin position="1"/>
        <end position="23"/>
    </location>
</feature>
<keyword evidence="1" id="KW-0732">Signal</keyword>
<proteinExistence type="predicted"/>
<gene>
    <name evidence="2" type="ORF">H1164_15800</name>
</gene>
<dbReference type="EMBL" id="JACEIP010000035">
    <property type="protein sequence ID" value="MBA4544315.1"/>
    <property type="molecule type" value="Genomic_DNA"/>
</dbReference>
<accession>A0A7W1XCV8</accession>
<comment type="caution">
    <text evidence="2">The sequence shown here is derived from an EMBL/GenBank/DDBJ whole genome shotgun (WGS) entry which is preliminary data.</text>
</comment>
<name>A0A7W1XCV8_9BACL</name>
<evidence type="ECO:0000313" key="2">
    <source>
        <dbReference type="EMBL" id="MBA4544315.1"/>
    </source>
</evidence>
<feature type="chain" id="PRO_5038679370" description="Lipoprotein" evidence="1">
    <location>
        <begin position="24"/>
        <end position="69"/>
    </location>
</feature>
<organism evidence="2 3">
    <name type="scientific">Thermoactinomyces daqus</name>
    <dbReference type="NCBI Taxonomy" id="1329516"/>
    <lineage>
        <taxon>Bacteria</taxon>
        <taxon>Bacillati</taxon>
        <taxon>Bacillota</taxon>
        <taxon>Bacilli</taxon>
        <taxon>Bacillales</taxon>
        <taxon>Thermoactinomycetaceae</taxon>
        <taxon>Thermoactinomyces</taxon>
    </lineage>
</organism>
<dbReference type="RefSeq" id="WP_033102273.1">
    <property type="nucleotide sequence ID" value="NZ_JACEIP010000035.1"/>
</dbReference>
<evidence type="ECO:0008006" key="4">
    <source>
        <dbReference type="Google" id="ProtNLM"/>
    </source>
</evidence>
<evidence type="ECO:0000256" key="1">
    <source>
        <dbReference type="SAM" id="SignalP"/>
    </source>
</evidence>
<reference evidence="2 3" key="1">
    <citation type="submission" date="2020-07" db="EMBL/GenBank/DDBJ databases">
        <authorList>
            <person name="Feng H."/>
        </authorList>
    </citation>
    <scope>NUCLEOTIDE SEQUENCE [LARGE SCALE GENOMIC DNA]</scope>
    <source>
        <strain evidence="3">s-11</strain>
    </source>
</reference>
<sequence>MRNLFMSISTLSLLMLVMVGCSSTEPRKNHGDLSPNVKCMDEKGIKYEKRADGFYMSDNDWDHFIKFCS</sequence>
<keyword evidence="3" id="KW-1185">Reference proteome</keyword>
<dbReference type="PROSITE" id="PS51257">
    <property type="entry name" value="PROKAR_LIPOPROTEIN"/>
    <property type="match status" value="1"/>
</dbReference>
<protein>
    <recommendedName>
        <fullName evidence="4">Lipoprotein</fullName>
    </recommendedName>
</protein>
<evidence type="ECO:0000313" key="3">
    <source>
        <dbReference type="Proteomes" id="UP000530514"/>
    </source>
</evidence>
<dbReference type="AlphaFoldDB" id="A0A7W1XCV8"/>